<organism evidence="1 2">
    <name type="scientific">Clostridium rhizosphaerae</name>
    <dbReference type="NCBI Taxonomy" id="2803861"/>
    <lineage>
        <taxon>Bacteria</taxon>
        <taxon>Bacillati</taxon>
        <taxon>Bacillota</taxon>
        <taxon>Clostridia</taxon>
        <taxon>Eubacteriales</taxon>
        <taxon>Clostridiaceae</taxon>
        <taxon>Clostridium</taxon>
    </lineage>
</organism>
<evidence type="ECO:0000313" key="2">
    <source>
        <dbReference type="Proteomes" id="UP000632377"/>
    </source>
</evidence>
<keyword evidence="2" id="KW-1185">Reference proteome</keyword>
<gene>
    <name evidence="1" type="ORF">JK636_06795</name>
</gene>
<evidence type="ECO:0000313" key="1">
    <source>
        <dbReference type="EMBL" id="MBL4935465.1"/>
    </source>
</evidence>
<sequence length="83" mass="9696">MRTTESLVEALEALYLGRKIVVLVDDVKVKYDAEMYILTKLLQHQGINLSIEDLEKGNYTKEQAERITSASRKIKYYLKFKLK</sequence>
<dbReference type="RefSeq" id="WP_202748074.1">
    <property type="nucleotide sequence ID" value="NZ_JAESWC010000002.1"/>
</dbReference>
<protein>
    <submittedName>
        <fullName evidence="1">Uncharacterized protein</fullName>
    </submittedName>
</protein>
<dbReference type="EMBL" id="JAESWC010000002">
    <property type="protein sequence ID" value="MBL4935465.1"/>
    <property type="molecule type" value="Genomic_DNA"/>
</dbReference>
<name>A0ABS1T802_9CLOT</name>
<accession>A0ABS1T802</accession>
<reference evidence="1 2" key="1">
    <citation type="submission" date="2021-01" db="EMBL/GenBank/DDBJ databases">
        <title>Genome public.</title>
        <authorList>
            <person name="Liu C."/>
            <person name="Sun Q."/>
        </authorList>
    </citation>
    <scope>NUCLEOTIDE SEQUENCE [LARGE SCALE GENOMIC DNA]</scope>
    <source>
        <strain evidence="1 2">YIM B02515</strain>
    </source>
</reference>
<dbReference type="Proteomes" id="UP000632377">
    <property type="component" value="Unassembled WGS sequence"/>
</dbReference>
<comment type="caution">
    <text evidence="1">The sequence shown here is derived from an EMBL/GenBank/DDBJ whole genome shotgun (WGS) entry which is preliminary data.</text>
</comment>
<proteinExistence type="predicted"/>